<reference evidence="1" key="1">
    <citation type="submission" date="2023-07" db="EMBL/GenBank/DDBJ databases">
        <title>Sorghum-associated microbial communities from plants grown in Nebraska, USA.</title>
        <authorList>
            <person name="Schachtman D."/>
        </authorList>
    </citation>
    <scope>NUCLEOTIDE SEQUENCE</scope>
    <source>
        <strain evidence="1">2697</strain>
    </source>
</reference>
<keyword evidence="2" id="KW-1185">Reference proteome</keyword>
<dbReference type="EMBL" id="JAVDTF010000001">
    <property type="protein sequence ID" value="MDR6783422.1"/>
    <property type="molecule type" value="Genomic_DNA"/>
</dbReference>
<organism evidence="1 2">
    <name type="scientific">Pedobacter africanus</name>
    <dbReference type="NCBI Taxonomy" id="151894"/>
    <lineage>
        <taxon>Bacteria</taxon>
        <taxon>Pseudomonadati</taxon>
        <taxon>Bacteroidota</taxon>
        <taxon>Sphingobacteriia</taxon>
        <taxon>Sphingobacteriales</taxon>
        <taxon>Sphingobacteriaceae</taxon>
        <taxon>Pedobacter</taxon>
    </lineage>
</organism>
<accession>A0ACC6KW73</accession>
<protein>
    <submittedName>
        <fullName evidence="1">Transcriptional regulator</fullName>
    </submittedName>
</protein>
<name>A0ACC6KW73_9SPHI</name>
<evidence type="ECO:0000313" key="2">
    <source>
        <dbReference type="Proteomes" id="UP001246858"/>
    </source>
</evidence>
<evidence type="ECO:0000313" key="1">
    <source>
        <dbReference type="EMBL" id="MDR6783422.1"/>
    </source>
</evidence>
<comment type="caution">
    <text evidence="1">The sequence shown here is derived from an EMBL/GenBank/DDBJ whole genome shotgun (WGS) entry which is preliminary data.</text>
</comment>
<sequence length="94" mass="10938">MDMLSFITDDRSYVDDLNKDEPCLHPDYLVVTALKMMSTDNLSSVAICKNGRYLGRIYANELQRFVDNSEDELVYHRLNFDLETAIAVMRLEQQ</sequence>
<dbReference type="Proteomes" id="UP001246858">
    <property type="component" value="Unassembled WGS sequence"/>
</dbReference>
<gene>
    <name evidence="1" type="ORF">J2X78_001974</name>
</gene>
<proteinExistence type="predicted"/>